<reference evidence="1" key="1">
    <citation type="submission" date="2013-07" db="EMBL/GenBank/DDBJ databases">
        <title>The genome of Eucalyptus grandis.</title>
        <authorList>
            <person name="Schmutz J."/>
            <person name="Hayes R."/>
            <person name="Myburg A."/>
            <person name="Tuskan G."/>
            <person name="Grattapaglia D."/>
            <person name="Rokhsar D.S."/>
        </authorList>
    </citation>
    <scope>NUCLEOTIDE SEQUENCE</scope>
    <source>
        <tissue evidence="1">Leaf extractions</tissue>
    </source>
</reference>
<dbReference type="EMBL" id="KK198755">
    <property type="protein sequence ID" value="KCW79159.1"/>
    <property type="molecule type" value="Genomic_DNA"/>
</dbReference>
<proteinExistence type="predicted"/>
<gene>
    <name evidence="1" type="ORF">EUGRSUZ_C00604</name>
</gene>
<protein>
    <submittedName>
        <fullName evidence="1">Uncharacterized protein</fullName>
    </submittedName>
</protein>
<dbReference type="AlphaFoldDB" id="A0A059CLP6"/>
<accession>A0A059CLP6</accession>
<sequence length="76" mass="9026">MNPVFLMRSYYQTDEYDVISLLNEIFICQPGNSKIMGMFGDMFLSPFWLVNVLFPTSMWASSMWSNWDSLWILVRL</sequence>
<dbReference type="Gramene" id="KCW79159">
    <property type="protein sequence ID" value="KCW79159"/>
    <property type="gene ID" value="EUGRSUZ_C00604"/>
</dbReference>
<evidence type="ECO:0000313" key="1">
    <source>
        <dbReference type="EMBL" id="KCW79159.1"/>
    </source>
</evidence>
<name>A0A059CLP6_EUCGR</name>
<dbReference type="InParanoid" id="A0A059CLP6"/>
<organism evidence="1">
    <name type="scientific">Eucalyptus grandis</name>
    <name type="common">Flooded gum</name>
    <dbReference type="NCBI Taxonomy" id="71139"/>
    <lineage>
        <taxon>Eukaryota</taxon>
        <taxon>Viridiplantae</taxon>
        <taxon>Streptophyta</taxon>
        <taxon>Embryophyta</taxon>
        <taxon>Tracheophyta</taxon>
        <taxon>Spermatophyta</taxon>
        <taxon>Magnoliopsida</taxon>
        <taxon>eudicotyledons</taxon>
        <taxon>Gunneridae</taxon>
        <taxon>Pentapetalae</taxon>
        <taxon>rosids</taxon>
        <taxon>malvids</taxon>
        <taxon>Myrtales</taxon>
        <taxon>Myrtaceae</taxon>
        <taxon>Myrtoideae</taxon>
        <taxon>Eucalypteae</taxon>
        <taxon>Eucalyptus</taxon>
    </lineage>
</organism>